<dbReference type="InterPro" id="IPR001640">
    <property type="entry name" value="Lgt"/>
</dbReference>
<comment type="caution">
    <text evidence="8">The sequence shown here is derived from an EMBL/GenBank/DDBJ whole genome shotgun (WGS) entry which is preliminary data.</text>
</comment>
<keyword evidence="4 7" id="KW-0812">Transmembrane</keyword>
<name>A0ABR7M321_9BACT</name>
<gene>
    <name evidence="8" type="ORF">BC349_00430</name>
</gene>
<feature type="transmembrane region" description="Helical" evidence="7">
    <location>
        <begin position="185"/>
        <end position="205"/>
    </location>
</feature>
<evidence type="ECO:0000256" key="1">
    <source>
        <dbReference type="ARBA" id="ARBA00007150"/>
    </source>
</evidence>
<evidence type="ECO:0000256" key="2">
    <source>
        <dbReference type="ARBA" id="ARBA00022475"/>
    </source>
</evidence>
<dbReference type="PANTHER" id="PTHR30589">
    <property type="entry name" value="PROLIPOPROTEIN DIACYLGLYCERYL TRANSFERASE"/>
    <property type="match status" value="1"/>
</dbReference>
<dbReference type="PANTHER" id="PTHR30589:SF0">
    <property type="entry name" value="PHOSPHATIDYLGLYCEROL--PROLIPOPROTEIN DIACYLGLYCERYL TRANSFERASE"/>
    <property type="match status" value="1"/>
</dbReference>
<keyword evidence="2" id="KW-1003">Cell membrane</keyword>
<dbReference type="EMBL" id="MBUA01000001">
    <property type="protein sequence ID" value="MBC6489418.1"/>
    <property type="molecule type" value="Genomic_DNA"/>
</dbReference>
<reference evidence="8 9" key="1">
    <citation type="submission" date="2016-07" db="EMBL/GenBank/DDBJ databases">
        <title>Genome analysis of Flavihumibacter stibioxidans YS-17.</title>
        <authorList>
            <person name="Shi K."/>
            <person name="Han Y."/>
            <person name="Wang G."/>
        </authorList>
    </citation>
    <scope>NUCLEOTIDE SEQUENCE [LARGE SCALE GENOMIC DNA]</scope>
    <source>
        <strain evidence="8 9">YS-17</strain>
    </source>
</reference>
<protein>
    <submittedName>
        <fullName evidence="8">Diacylglyceryl transferase</fullName>
    </submittedName>
</protein>
<keyword evidence="5 7" id="KW-1133">Transmembrane helix</keyword>
<feature type="transmembrane region" description="Helical" evidence="7">
    <location>
        <begin position="146"/>
        <end position="165"/>
    </location>
</feature>
<organism evidence="8 9">
    <name type="scientific">Flavihumibacter stibioxidans</name>
    <dbReference type="NCBI Taxonomy" id="1834163"/>
    <lineage>
        <taxon>Bacteria</taxon>
        <taxon>Pseudomonadati</taxon>
        <taxon>Bacteroidota</taxon>
        <taxon>Chitinophagia</taxon>
        <taxon>Chitinophagales</taxon>
        <taxon>Chitinophagaceae</taxon>
        <taxon>Flavihumibacter</taxon>
    </lineage>
</organism>
<dbReference type="GO" id="GO:0016740">
    <property type="term" value="F:transferase activity"/>
    <property type="evidence" value="ECO:0007669"/>
    <property type="project" value="UniProtKB-KW"/>
</dbReference>
<keyword evidence="3 8" id="KW-0808">Transferase</keyword>
<accession>A0ABR7M321</accession>
<comment type="similarity">
    <text evidence="1">Belongs to the Lgt family.</text>
</comment>
<feature type="transmembrane region" description="Helical" evidence="7">
    <location>
        <begin position="317"/>
        <end position="336"/>
    </location>
</feature>
<feature type="transmembrane region" description="Helical" evidence="7">
    <location>
        <begin position="107"/>
        <end position="125"/>
    </location>
</feature>
<evidence type="ECO:0000256" key="7">
    <source>
        <dbReference type="SAM" id="Phobius"/>
    </source>
</evidence>
<evidence type="ECO:0000256" key="4">
    <source>
        <dbReference type="ARBA" id="ARBA00022692"/>
    </source>
</evidence>
<proteinExistence type="inferred from homology"/>
<keyword evidence="6 7" id="KW-0472">Membrane</keyword>
<evidence type="ECO:0000256" key="5">
    <source>
        <dbReference type="ARBA" id="ARBA00022989"/>
    </source>
</evidence>
<dbReference type="RefSeq" id="WP_187254779.1">
    <property type="nucleotide sequence ID" value="NZ_JBHULF010000006.1"/>
</dbReference>
<feature type="transmembrane region" description="Helical" evidence="7">
    <location>
        <begin position="357"/>
        <end position="373"/>
    </location>
</feature>
<dbReference type="Proteomes" id="UP000765802">
    <property type="component" value="Unassembled WGS sequence"/>
</dbReference>
<dbReference type="Pfam" id="PF01790">
    <property type="entry name" value="LGT"/>
    <property type="match status" value="1"/>
</dbReference>
<feature type="transmembrane region" description="Helical" evidence="7">
    <location>
        <begin position="72"/>
        <end position="95"/>
    </location>
</feature>
<evidence type="ECO:0000256" key="3">
    <source>
        <dbReference type="ARBA" id="ARBA00022679"/>
    </source>
</evidence>
<evidence type="ECO:0000256" key="6">
    <source>
        <dbReference type="ARBA" id="ARBA00023136"/>
    </source>
</evidence>
<keyword evidence="9" id="KW-1185">Reference proteome</keyword>
<sequence>MYPNLYYAFKDLFGVEIPGLRFVNSFGFFVALAFLAAAWVLTMELRRKSQQGLLQYVETKITIGQPASAGELLTNFILGFLLGYKIIGAFVIGPADPQEFIFSSQGSWPAGIFTGLLFAGLKWWEKNKQKLAKPEERTIRIWPQDRVGDIVVFAAIFGFAGAKIFHNLENWNEFVADPIGALLSFSGLTFYGGLICAAIAIGWYARKHKIGLRHLCDSAAPALMLSYAIGRIGCHVSGDGDWGIVNDKPNPYSWLPDWIWAYQYPHNVINAGVPIPGCEGNYCNQLPLAVYPTAFYETLMCLALFGLLWFFRKKIHIPGRIFALYLVVNGIERFFIEKIRVNTKYDIFGFHPTQAELISSAMVIGGILLWVWLGKYALKKPGKAIK</sequence>
<feature type="transmembrane region" description="Helical" evidence="7">
    <location>
        <begin position="20"/>
        <end position="41"/>
    </location>
</feature>
<evidence type="ECO:0000313" key="8">
    <source>
        <dbReference type="EMBL" id="MBC6489418.1"/>
    </source>
</evidence>
<evidence type="ECO:0000313" key="9">
    <source>
        <dbReference type="Proteomes" id="UP000765802"/>
    </source>
</evidence>
<feature type="transmembrane region" description="Helical" evidence="7">
    <location>
        <begin position="294"/>
        <end position="311"/>
    </location>
</feature>